<dbReference type="Gene3D" id="3.40.50.790">
    <property type="match status" value="1"/>
</dbReference>
<dbReference type="AlphaFoldDB" id="A0A914AEW4"/>
<organism evidence="4 5">
    <name type="scientific">Patiria miniata</name>
    <name type="common">Bat star</name>
    <name type="synonym">Asterina miniata</name>
    <dbReference type="NCBI Taxonomy" id="46514"/>
    <lineage>
        <taxon>Eukaryota</taxon>
        <taxon>Metazoa</taxon>
        <taxon>Echinodermata</taxon>
        <taxon>Eleutherozoa</taxon>
        <taxon>Asterozoa</taxon>
        <taxon>Asteroidea</taxon>
        <taxon>Valvatacea</taxon>
        <taxon>Valvatida</taxon>
        <taxon>Asterinidae</taxon>
        <taxon>Patiria</taxon>
    </lineage>
</organism>
<keyword evidence="3" id="KW-0687">Ribonucleoprotein</keyword>
<dbReference type="Pfam" id="PF00687">
    <property type="entry name" value="Ribosomal_L1"/>
    <property type="match status" value="1"/>
</dbReference>
<evidence type="ECO:0008006" key="6">
    <source>
        <dbReference type="Google" id="ProtNLM"/>
    </source>
</evidence>
<evidence type="ECO:0000313" key="4">
    <source>
        <dbReference type="EnsemblMetazoa" id="XP_038062258.1"/>
    </source>
</evidence>
<dbReference type="GeneID" id="119732693"/>
<dbReference type="EnsemblMetazoa" id="XM_038206330.1">
    <property type="protein sequence ID" value="XP_038062258.1"/>
    <property type="gene ID" value="LOC119732693"/>
</dbReference>
<evidence type="ECO:0000256" key="3">
    <source>
        <dbReference type="ARBA" id="ARBA00023274"/>
    </source>
</evidence>
<dbReference type="OMA" id="NVGTLDM"/>
<dbReference type="SUPFAM" id="SSF56808">
    <property type="entry name" value="Ribosomal protein L1"/>
    <property type="match status" value="1"/>
</dbReference>
<reference evidence="4" key="1">
    <citation type="submission" date="2022-11" db="UniProtKB">
        <authorList>
            <consortium name="EnsemblMetazoa"/>
        </authorList>
    </citation>
    <scope>IDENTIFICATION</scope>
</reference>
<dbReference type="PANTHER" id="PTHR36427:SF3">
    <property type="entry name" value="LARGE RIBOSOMAL SUBUNIT PROTEIN UL1M"/>
    <property type="match status" value="1"/>
</dbReference>
<proteinExistence type="inferred from homology"/>
<protein>
    <recommendedName>
        <fullName evidence="6">Mitochondrial ribosomal protein L1</fullName>
    </recommendedName>
</protein>
<comment type="similarity">
    <text evidence="1">Belongs to the universal ribosomal protein uL1 family.</text>
</comment>
<sequence length="348" mass="39756">MAASMCMRTATSMRGSKLLQHIYLRLQKDAVLNLHHEALIAQRTTRHILTNPRCLQWRSFSTSAEQLGNERAEVSVSEDSLVLQERPKGYLAWKPVDDVYLRQHYPPQPKSFDEAMEILRKQDKWMFCRLQNKYADRTITISINLDMALQKKKKVDPFQNMLILPHAFKPDNKVLCFARGTDAQVAQDAGADIIGGEELVPKVLSKEVRDFDFCVSSPDMMAELASLKRQLRKRFPNSKRGSVGPDLASMIHRYKKGQDYKCQVRGKHVNVSIGKLSLTNEQIEENMQCIITDICKHKPLEFGPFITKLTINAFLLDGILIKFDKYLPVPVDELDSLQLKPTQDKAAL</sequence>
<dbReference type="Proteomes" id="UP000887568">
    <property type="component" value="Unplaced"/>
</dbReference>
<name>A0A914AEW4_PATMI</name>
<dbReference type="Gene3D" id="3.30.190.20">
    <property type="match status" value="1"/>
</dbReference>
<dbReference type="InterPro" id="IPR023674">
    <property type="entry name" value="Ribosomal_uL1-like"/>
</dbReference>
<dbReference type="RefSeq" id="XP_038062258.1">
    <property type="nucleotide sequence ID" value="XM_038206330.1"/>
</dbReference>
<keyword evidence="2" id="KW-0689">Ribosomal protein</keyword>
<dbReference type="InterPro" id="IPR028364">
    <property type="entry name" value="Ribosomal_uL1/biogenesis"/>
</dbReference>
<evidence type="ECO:0000256" key="2">
    <source>
        <dbReference type="ARBA" id="ARBA00022980"/>
    </source>
</evidence>
<dbReference type="GO" id="GO:1990904">
    <property type="term" value="C:ribonucleoprotein complex"/>
    <property type="evidence" value="ECO:0007669"/>
    <property type="project" value="UniProtKB-KW"/>
</dbReference>
<dbReference type="InterPro" id="IPR016095">
    <property type="entry name" value="Ribosomal_uL1_3-a/b-sand"/>
</dbReference>
<evidence type="ECO:0000256" key="1">
    <source>
        <dbReference type="ARBA" id="ARBA00010531"/>
    </source>
</evidence>
<dbReference type="PANTHER" id="PTHR36427">
    <property type="entry name" value="54S RIBOSOMAL PROTEIN L1, MITOCHONDRIAL"/>
    <property type="match status" value="1"/>
</dbReference>
<dbReference type="OrthoDB" id="1747252at2759"/>
<dbReference type="CTD" id="65008"/>
<dbReference type="GO" id="GO:0005840">
    <property type="term" value="C:ribosome"/>
    <property type="evidence" value="ECO:0007669"/>
    <property type="project" value="UniProtKB-KW"/>
</dbReference>
<keyword evidence="5" id="KW-1185">Reference proteome</keyword>
<accession>A0A914AEW4</accession>
<evidence type="ECO:0000313" key="5">
    <source>
        <dbReference type="Proteomes" id="UP000887568"/>
    </source>
</evidence>